<evidence type="ECO:0000313" key="2">
    <source>
        <dbReference type="Proteomes" id="UP000035642"/>
    </source>
</evidence>
<evidence type="ECO:0000313" key="3">
    <source>
        <dbReference type="WBParaSite" id="ACAC_0001007801-mRNA-1"/>
    </source>
</evidence>
<dbReference type="Pfam" id="PF00144">
    <property type="entry name" value="Beta-lactamase"/>
    <property type="match status" value="2"/>
</dbReference>
<reference evidence="2" key="1">
    <citation type="submission" date="2012-09" db="EMBL/GenBank/DDBJ databases">
        <authorList>
            <person name="Martin A.A."/>
        </authorList>
    </citation>
    <scope>NUCLEOTIDE SEQUENCE</scope>
</reference>
<sequence>MVLIRYASILGAFGMVAHIVTNILYTEYPLHFDGETEERFGDVRKAFQQNFLDGWEAEGASLAVFVKGQKVVDIWGGYADKHADRKWKQDTLSVVFSSTKAVAALCIAILADRGRLSLPYLDTIITEAIAVDHNLMKNVLEEEEPKFTPGISTGYHAFTFGWLVDQIVRHTDEKQRGIGQFLREEVTEPNGIDFHIGLDLSQEYRVARVSLPRILDAISEIWSDMYMIEQFFHIVTLGKVRHFPLIHFDSLNCKFSRLSKNTPS</sequence>
<dbReference type="PANTHER" id="PTHR43319">
    <property type="entry name" value="BETA-LACTAMASE-RELATED"/>
    <property type="match status" value="1"/>
</dbReference>
<organism evidence="2 3">
    <name type="scientific">Angiostrongylus cantonensis</name>
    <name type="common">Rat lungworm</name>
    <dbReference type="NCBI Taxonomy" id="6313"/>
    <lineage>
        <taxon>Eukaryota</taxon>
        <taxon>Metazoa</taxon>
        <taxon>Ecdysozoa</taxon>
        <taxon>Nematoda</taxon>
        <taxon>Chromadorea</taxon>
        <taxon>Rhabditida</taxon>
        <taxon>Rhabditina</taxon>
        <taxon>Rhabditomorpha</taxon>
        <taxon>Strongyloidea</taxon>
        <taxon>Metastrongylidae</taxon>
        <taxon>Angiostrongylus</taxon>
    </lineage>
</organism>
<dbReference type="Proteomes" id="UP000035642">
    <property type="component" value="Unassembled WGS sequence"/>
</dbReference>
<feature type="domain" description="Beta-lactamase-related" evidence="1">
    <location>
        <begin position="48"/>
        <end position="118"/>
    </location>
</feature>
<dbReference type="InterPro" id="IPR001466">
    <property type="entry name" value="Beta-lactam-related"/>
</dbReference>
<evidence type="ECO:0000259" key="1">
    <source>
        <dbReference type="Pfam" id="PF00144"/>
    </source>
</evidence>
<proteinExistence type="predicted"/>
<dbReference type="WBParaSite" id="ACAC_0001007801-mRNA-1">
    <property type="protein sequence ID" value="ACAC_0001007801-mRNA-1"/>
    <property type="gene ID" value="ACAC_0001007801"/>
</dbReference>
<feature type="domain" description="Beta-lactamase-related" evidence="1">
    <location>
        <begin position="125"/>
        <end position="210"/>
    </location>
</feature>
<dbReference type="Gene3D" id="3.40.710.10">
    <property type="entry name" value="DD-peptidase/beta-lactamase superfamily"/>
    <property type="match status" value="2"/>
</dbReference>
<dbReference type="AlphaFoldDB" id="A0A158PAW7"/>
<dbReference type="SUPFAM" id="SSF56601">
    <property type="entry name" value="beta-lactamase/transpeptidase-like"/>
    <property type="match status" value="1"/>
</dbReference>
<name>A0A158PAW7_ANGCA</name>
<protein>
    <submittedName>
        <fullName evidence="3">Beta-lactamase domain-containing protein</fullName>
    </submittedName>
</protein>
<dbReference type="InterPro" id="IPR052907">
    <property type="entry name" value="Beta-lactamase/esterase"/>
</dbReference>
<dbReference type="PANTHER" id="PTHR43319:SF2">
    <property type="entry name" value="BETA-LACTAMASE-RELATED DOMAIN-CONTAINING PROTEIN"/>
    <property type="match status" value="1"/>
</dbReference>
<dbReference type="InterPro" id="IPR012338">
    <property type="entry name" value="Beta-lactam/transpept-like"/>
</dbReference>
<keyword evidence="2" id="KW-1185">Reference proteome</keyword>
<accession>A0A158PAW7</accession>
<reference evidence="3" key="2">
    <citation type="submission" date="2016-04" db="UniProtKB">
        <authorList>
            <consortium name="WormBaseParasite"/>
        </authorList>
    </citation>
    <scope>IDENTIFICATION</scope>
</reference>